<proteinExistence type="predicted"/>
<dbReference type="Proteomes" id="UP000036681">
    <property type="component" value="Unplaced"/>
</dbReference>
<sequence>MMSSTKRCRERPEQNDYVGRTQTTEKKIARSLALCAALQVKFLQQLSQFTTLILRETRCRMITLVPTTKLPEAYQITTA</sequence>
<evidence type="ECO:0000313" key="2">
    <source>
        <dbReference type="Proteomes" id="UP000036681"/>
    </source>
</evidence>
<organism evidence="2 3">
    <name type="scientific">Ascaris lumbricoides</name>
    <name type="common">Giant roundworm</name>
    <dbReference type="NCBI Taxonomy" id="6252"/>
    <lineage>
        <taxon>Eukaryota</taxon>
        <taxon>Metazoa</taxon>
        <taxon>Ecdysozoa</taxon>
        <taxon>Nematoda</taxon>
        <taxon>Chromadorea</taxon>
        <taxon>Rhabditida</taxon>
        <taxon>Spirurina</taxon>
        <taxon>Ascaridomorpha</taxon>
        <taxon>Ascaridoidea</taxon>
        <taxon>Ascarididae</taxon>
        <taxon>Ascaris</taxon>
    </lineage>
</organism>
<accession>A0A0M3I8Z6</accession>
<reference evidence="3" key="1">
    <citation type="submission" date="2017-02" db="UniProtKB">
        <authorList>
            <consortium name="WormBaseParasite"/>
        </authorList>
    </citation>
    <scope>IDENTIFICATION</scope>
</reference>
<protein>
    <submittedName>
        <fullName evidence="3">Uncharacterized protein</fullName>
    </submittedName>
</protein>
<dbReference type="WBParaSite" id="ALUE_0001387301-mRNA-1">
    <property type="protein sequence ID" value="ALUE_0001387301-mRNA-1"/>
    <property type="gene ID" value="ALUE_0001387301"/>
</dbReference>
<evidence type="ECO:0000256" key="1">
    <source>
        <dbReference type="SAM" id="MobiDB-lite"/>
    </source>
</evidence>
<feature type="region of interest" description="Disordered" evidence="1">
    <location>
        <begin position="1"/>
        <end position="22"/>
    </location>
</feature>
<dbReference type="AlphaFoldDB" id="A0A0M3I8Z6"/>
<keyword evidence="2" id="KW-1185">Reference proteome</keyword>
<name>A0A0M3I8Z6_ASCLU</name>
<evidence type="ECO:0000313" key="3">
    <source>
        <dbReference type="WBParaSite" id="ALUE_0001387301-mRNA-1"/>
    </source>
</evidence>